<name>A0A510HNE1_9ACTN</name>
<feature type="domain" description="CdaR GGDEF-like" evidence="4">
    <location>
        <begin position="256"/>
        <end position="357"/>
    </location>
</feature>
<evidence type="ECO:0008006" key="7">
    <source>
        <dbReference type="Google" id="ProtNLM"/>
    </source>
</evidence>
<dbReference type="PANTHER" id="PTHR33744:SF7">
    <property type="entry name" value="PUCR FAMILY TRANSCRIPTIONAL REGULATOR"/>
    <property type="match status" value="1"/>
</dbReference>
<dbReference type="EMBL" id="AP019791">
    <property type="protein sequence ID" value="BBL80203.1"/>
    <property type="molecule type" value="Genomic_DNA"/>
</dbReference>
<dbReference type="InterPro" id="IPR051448">
    <property type="entry name" value="CdaR-like_regulators"/>
</dbReference>
<dbReference type="Gene3D" id="1.10.10.2840">
    <property type="entry name" value="PucR C-terminal helix-turn-helix domain"/>
    <property type="match status" value="1"/>
</dbReference>
<feature type="domain" description="Purine catabolism PurC-like" evidence="2">
    <location>
        <begin position="18"/>
        <end position="122"/>
    </location>
</feature>
<dbReference type="AlphaFoldDB" id="A0A510HNE1"/>
<evidence type="ECO:0000256" key="1">
    <source>
        <dbReference type="ARBA" id="ARBA00006754"/>
    </source>
</evidence>
<evidence type="ECO:0000259" key="3">
    <source>
        <dbReference type="Pfam" id="PF13556"/>
    </source>
</evidence>
<comment type="similarity">
    <text evidence="1">Belongs to the CdaR family.</text>
</comment>
<evidence type="ECO:0000259" key="4">
    <source>
        <dbReference type="Pfam" id="PF17853"/>
    </source>
</evidence>
<accession>A0A510HNE1</accession>
<protein>
    <recommendedName>
        <fullName evidence="7">PucR family transcriptional regulator</fullName>
    </recommendedName>
</protein>
<dbReference type="RefSeq" id="WP_143528236.1">
    <property type="nucleotide sequence ID" value="NZ_AP019791.1"/>
</dbReference>
<dbReference type="InterPro" id="IPR041522">
    <property type="entry name" value="CdaR_GGDEF"/>
</dbReference>
<evidence type="ECO:0000313" key="6">
    <source>
        <dbReference type="Proteomes" id="UP000318065"/>
    </source>
</evidence>
<dbReference type="Pfam" id="PF17853">
    <property type="entry name" value="GGDEF_2"/>
    <property type="match status" value="1"/>
</dbReference>
<dbReference type="Proteomes" id="UP000318065">
    <property type="component" value="Chromosome"/>
</dbReference>
<evidence type="ECO:0000313" key="5">
    <source>
        <dbReference type="EMBL" id="BBL80203.1"/>
    </source>
</evidence>
<feature type="domain" description="PucR C-terminal helix-turn-helix" evidence="3">
    <location>
        <begin position="412"/>
        <end position="469"/>
    </location>
</feature>
<evidence type="ECO:0000259" key="2">
    <source>
        <dbReference type="Pfam" id="PF07905"/>
    </source>
</evidence>
<dbReference type="OrthoDB" id="8450798at2"/>
<reference evidence="5" key="1">
    <citation type="journal article" date="2019" name="Microbiol. Resour. Announc.">
        <title>Complete Genome Sequence of Rubrobacter xylanophilus Strain AA3-22, Isolated from Arima Onsen in Japan.</title>
        <authorList>
            <person name="Tomariguchi N."/>
            <person name="Miyazaki K."/>
        </authorList>
    </citation>
    <scope>NUCLEOTIDE SEQUENCE [LARGE SCALE GENOMIC DNA]</scope>
    <source>
        <strain evidence="5">AA3-22</strain>
    </source>
</reference>
<gene>
    <name evidence="5" type="ORF">RxyAA322_20570</name>
</gene>
<dbReference type="InterPro" id="IPR042070">
    <property type="entry name" value="PucR_C-HTH_sf"/>
</dbReference>
<keyword evidence="6" id="KW-1185">Reference proteome</keyword>
<sequence length="479" mass="51031">MEPETPITLRDFVEDGELGLEVVVGGDLLGRPVSWVHVTELLDPAPYMTGGELILSAGVWSARGGRSDVFVGGLVRGGAVALGWGLLYGDEGVPENVVRACRSAGLPLLAVPVRTPFIAVGRWFFERLQERREAALRETAARSERLVRAISALPGGVRGILQELRGMLSREVRFTETAGTADPGWSSFPVDAGGSRRGSLLVEGAELSTRDLTTIHQALPLLGFVISYERELREAELRLAGELIEAVLSRRSRFAAGRLGAYGLDPEGAFFGAAVLGEGAGTEAARRALAAAGLRAVAASWRGSVYAAVQPEDGTSPEAAARALAAAFGSGAAVGVGGRGVGVEGLRRSLIQARQAAGLARMQRPPEGYVVYERAESHALLLALQDEEVLAAFRDALLGPLEAYDAAHGTALLETLKEFLASGGRWQETAHRLHIHVNTLRHRLARCEELTGRSLSSMDDRVDLYLALRTREGVRGAEP</sequence>
<dbReference type="Pfam" id="PF13556">
    <property type="entry name" value="HTH_30"/>
    <property type="match status" value="1"/>
</dbReference>
<dbReference type="PANTHER" id="PTHR33744">
    <property type="entry name" value="CARBOHYDRATE DIACID REGULATOR"/>
    <property type="match status" value="1"/>
</dbReference>
<proteinExistence type="inferred from homology"/>
<dbReference type="InterPro" id="IPR025736">
    <property type="entry name" value="PucR_C-HTH_dom"/>
</dbReference>
<organism evidence="5 6">
    <name type="scientific">Rubrobacter xylanophilus</name>
    <dbReference type="NCBI Taxonomy" id="49319"/>
    <lineage>
        <taxon>Bacteria</taxon>
        <taxon>Bacillati</taxon>
        <taxon>Actinomycetota</taxon>
        <taxon>Rubrobacteria</taxon>
        <taxon>Rubrobacterales</taxon>
        <taxon>Rubrobacteraceae</taxon>
        <taxon>Rubrobacter</taxon>
    </lineage>
</organism>
<dbReference type="InterPro" id="IPR012914">
    <property type="entry name" value="PucR_dom"/>
</dbReference>
<dbReference type="Pfam" id="PF07905">
    <property type="entry name" value="PucR"/>
    <property type="match status" value="1"/>
</dbReference>